<gene>
    <name evidence="1" type="ORF">ENV60_03500</name>
</gene>
<dbReference type="InterPro" id="IPR011067">
    <property type="entry name" value="Plasmid_toxin/cell-grow_inhib"/>
</dbReference>
<dbReference type="AlphaFoldDB" id="A0A7C4TBY5"/>
<dbReference type="InterPro" id="IPR003477">
    <property type="entry name" value="PemK-like"/>
</dbReference>
<dbReference type="Gene3D" id="2.30.30.110">
    <property type="match status" value="1"/>
</dbReference>
<accession>A0A7C4TBY5</accession>
<evidence type="ECO:0008006" key="2">
    <source>
        <dbReference type="Google" id="ProtNLM"/>
    </source>
</evidence>
<organism evidence="1">
    <name type="scientific">candidate division WOR-3 bacterium</name>
    <dbReference type="NCBI Taxonomy" id="2052148"/>
    <lineage>
        <taxon>Bacteria</taxon>
        <taxon>Bacteria division WOR-3</taxon>
    </lineage>
</organism>
<dbReference type="Pfam" id="PF02452">
    <property type="entry name" value="PemK_toxin"/>
    <property type="match status" value="1"/>
</dbReference>
<name>A0A7C4TBY5_UNCW3</name>
<dbReference type="EMBL" id="DTGZ01000067">
    <property type="protein sequence ID" value="HGV97346.1"/>
    <property type="molecule type" value="Genomic_DNA"/>
</dbReference>
<comment type="caution">
    <text evidence="1">The sequence shown here is derived from an EMBL/GenBank/DDBJ whole genome shotgun (WGS) entry which is preliminary data.</text>
</comment>
<dbReference type="SUPFAM" id="SSF50118">
    <property type="entry name" value="Cell growth inhibitor/plasmid maintenance toxic component"/>
    <property type="match status" value="1"/>
</dbReference>
<reference evidence="1" key="1">
    <citation type="journal article" date="2020" name="mSystems">
        <title>Genome- and Community-Level Interaction Insights into Carbon Utilization and Element Cycling Functions of Hydrothermarchaeota in Hydrothermal Sediment.</title>
        <authorList>
            <person name="Zhou Z."/>
            <person name="Liu Y."/>
            <person name="Xu W."/>
            <person name="Pan J."/>
            <person name="Luo Z.H."/>
            <person name="Li M."/>
        </authorList>
    </citation>
    <scope>NUCLEOTIDE SEQUENCE [LARGE SCALE GENOMIC DNA]</scope>
    <source>
        <strain evidence="1">SpSt-774</strain>
    </source>
</reference>
<sequence length="80" mass="9105">MKYERGDIILVSFPFTDFSKSKVRPALIVSFSDIYPNDVVITAISSKATQNLENTWILVENTAPYFYKTGLKVRSVLLSR</sequence>
<dbReference type="GO" id="GO:0003677">
    <property type="term" value="F:DNA binding"/>
    <property type="evidence" value="ECO:0007669"/>
    <property type="project" value="InterPro"/>
</dbReference>
<proteinExistence type="predicted"/>
<protein>
    <recommendedName>
        <fullName evidence="2">Type II toxin-antitoxin system PemK/MazF family toxin</fullName>
    </recommendedName>
</protein>
<evidence type="ECO:0000313" key="1">
    <source>
        <dbReference type="EMBL" id="HGV97346.1"/>
    </source>
</evidence>